<name>A0A2N6CUM0_9GAMM</name>
<evidence type="ECO:0000313" key="3">
    <source>
        <dbReference type="EMBL" id="PLX60818.1"/>
    </source>
</evidence>
<dbReference type="GO" id="GO:0007165">
    <property type="term" value="P:signal transduction"/>
    <property type="evidence" value="ECO:0007669"/>
    <property type="project" value="InterPro"/>
</dbReference>
<sequence>MNNPPAFITLRRNKTSSNQLRQFTITLDNQPVGKIKSGQTKQFKVTAGPHLIGIKLDLYKSQPLQIHLAPNQTLELVCGDRSPENLKEIFSLKGIEKSINSVIKPGQYLYVEATADQPPSPPPRAAAPVTTPPAGVARKKCSGSIFVSYRREDSREITGRICDRLISEFGKETIFRDVDSIPAGVDFREHISNTIDHCHVLVAIIGNQWLNAKNPKGERRLELATDPLRMEIETALNKAIPIIPVLVKNSTMPDADELPESLQLLAYLNAIPIPGEPFFHNGVDLLIEALNKNISPDTPLPQGARLRFCIHCGTELVAGNRFCIQCGQPADGGATAR</sequence>
<dbReference type="RefSeq" id="WP_273440445.1">
    <property type="nucleotide sequence ID" value="NZ_PKUN01000023.1"/>
</dbReference>
<dbReference type="Pfam" id="PF13240">
    <property type="entry name" value="Zn_Ribbon_1"/>
    <property type="match status" value="1"/>
</dbReference>
<protein>
    <recommendedName>
        <fullName evidence="5">TIR domain-containing protein</fullName>
    </recommendedName>
</protein>
<evidence type="ECO:0000313" key="4">
    <source>
        <dbReference type="Proteomes" id="UP000235015"/>
    </source>
</evidence>
<dbReference type="AlphaFoldDB" id="A0A2N6CUM0"/>
<dbReference type="SUPFAM" id="SSF52200">
    <property type="entry name" value="Toll/Interleukin receptor TIR domain"/>
    <property type="match status" value="1"/>
</dbReference>
<comment type="caution">
    <text evidence="3">The sequence shown here is derived from an EMBL/GenBank/DDBJ whole genome shotgun (WGS) entry which is preliminary data.</text>
</comment>
<feature type="domain" description="Zinc-ribbon" evidence="1">
    <location>
        <begin position="308"/>
        <end position="329"/>
    </location>
</feature>
<dbReference type="Gene3D" id="3.40.50.10140">
    <property type="entry name" value="Toll/interleukin-1 receptor homology (TIR) domain"/>
    <property type="match status" value="1"/>
</dbReference>
<dbReference type="InterPro" id="IPR035897">
    <property type="entry name" value="Toll_tir_struct_dom_sf"/>
</dbReference>
<reference evidence="3 4" key="1">
    <citation type="submission" date="2017-11" db="EMBL/GenBank/DDBJ databases">
        <title>Genome-resolved metagenomics identifies genetic mobility, metabolic interactions, and unexpected diversity in perchlorate-reducing communities.</title>
        <authorList>
            <person name="Barnum T.P."/>
            <person name="Figueroa I.A."/>
            <person name="Carlstrom C.I."/>
            <person name="Lucas L.N."/>
            <person name="Engelbrektson A.L."/>
            <person name="Coates J.D."/>
        </authorList>
    </citation>
    <scope>NUCLEOTIDE SEQUENCE [LARGE SCALE GENOMIC DNA]</scope>
    <source>
        <strain evidence="3">BM301</strain>
    </source>
</reference>
<accession>A0A2N6CUM0</accession>
<evidence type="ECO:0008006" key="5">
    <source>
        <dbReference type="Google" id="ProtNLM"/>
    </source>
</evidence>
<organism evidence="3 4">
    <name type="scientific">Sedimenticola selenatireducens</name>
    <dbReference type="NCBI Taxonomy" id="191960"/>
    <lineage>
        <taxon>Bacteria</taxon>
        <taxon>Pseudomonadati</taxon>
        <taxon>Pseudomonadota</taxon>
        <taxon>Gammaproteobacteria</taxon>
        <taxon>Chromatiales</taxon>
        <taxon>Sedimenticolaceae</taxon>
        <taxon>Sedimenticola</taxon>
    </lineage>
</organism>
<dbReference type="Pfam" id="PF13676">
    <property type="entry name" value="TIR_2"/>
    <property type="match status" value="1"/>
</dbReference>
<evidence type="ECO:0000259" key="1">
    <source>
        <dbReference type="Pfam" id="PF13240"/>
    </source>
</evidence>
<evidence type="ECO:0000259" key="2">
    <source>
        <dbReference type="Pfam" id="PF13676"/>
    </source>
</evidence>
<dbReference type="STRING" id="1111735.GCA_000428045_01605"/>
<dbReference type="InterPro" id="IPR026870">
    <property type="entry name" value="Zinc_ribbon_dom"/>
</dbReference>
<dbReference type="InterPro" id="IPR000157">
    <property type="entry name" value="TIR_dom"/>
</dbReference>
<dbReference type="Proteomes" id="UP000235015">
    <property type="component" value="Unassembled WGS sequence"/>
</dbReference>
<dbReference type="EMBL" id="PKUN01000023">
    <property type="protein sequence ID" value="PLX60818.1"/>
    <property type="molecule type" value="Genomic_DNA"/>
</dbReference>
<proteinExistence type="predicted"/>
<feature type="domain" description="TIR" evidence="2">
    <location>
        <begin position="145"/>
        <end position="254"/>
    </location>
</feature>
<gene>
    <name evidence="3" type="ORF">C0630_15465</name>
</gene>